<sequence length="232" mass="25249">MKLDTLVQEVVAQGGPVLCVDTCSVLDLLRDPTRDDVRTHNISSALDMVAGMEAGGLTCLVADQVRKELAEHLDQIQEDAKIQLQKLTDRVNRVNLIAALFGQVGAVNLAHLDGHEQRARQIVQKLIDVAKFVPQGAQIAGLAFTRVVGPKAPARQGKDSIKDCVVIETYFDVIRALRKDGLQSKIVFLSSNTKDYMGNQSNALHADLVPEFQELGIEYAPNASAAKHFLGV</sequence>
<dbReference type="Proteomes" id="UP000501648">
    <property type="component" value="Chromosome"/>
</dbReference>
<dbReference type="EMBL" id="CP008956">
    <property type="protein sequence ID" value="QJQ02427.1"/>
    <property type="molecule type" value="Genomic_DNA"/>
</dbReference>
<protein>
    <recommendedName>
        <fullName evidence="1">DUF4935 domain-containing protein</fullName>
    </recommendedName>
</protein>
<accession>A0A6M3ZV25</accession>
<organism evidence="2 3">
    <name type="scientific">Herbaspirillum rubrisubalbicans Os34</name>
    <dbReference type="NCBI Taxonomy" id="1235827"/>
    <lineage>
        <taxon>Bacteria</taxon>
        <taxon>Pseudomonadati</taxon>
        <taxon>Pseudomonadota</taxon>
        <taxon>Betaproteobacteria</taxon>
        <taxon>Burkholderiales</taxon>
        <taxon>Oxalobacteraceae</taxon>
        <taxon>Herbaspirillum</taxon>
    </lineage>
</organism>
<dbReference type="InterPro" id="IPR032557">
    <property type="entry name" value="DUF4935"/>
</dbReference>
<name>A0A6M3ZV25_9BURK</name>
<dbReference type="AlphaFoldDB" id="A0A6M3ZV25"/>
<evidence type="ECO:0000259" key="1">
    <source>
        <dbReference type="Pfam" id="PF16289"/>
    </source>
</evidence>
<reference evidence="2 3" key="1">
    <citation type="journal article" date="2012" name="J. Bacteriol.">
        <title>Genome sequence of the pathogenic Herbaspirillum seropedicae strain Os34, isolated from rice roots.</title>
        <authorList>
            <person name="Ye W."/>
            <person name="Ye S."/>
            <person name="Liu J."/>
            <person name="Chang S."/>
            <person name="Chen M."/>
            <person name="Zhu B."/>
            <person name="Guo L."/>
            <person name="An Q."/>
        </authorList>
    </citation>
    <scope>NUCLEOTIDE SEQUENCE [LARGE SCALE GENOMIC DNA]</scope>
    <source>
        <strain evidence="2 3">Os34</strain>
    </source>
</reference>
<feature type="domain" description="DUF4935" evidence="1">
    <location>
        <begin position="19"/>
        <end position="196"/>
    </location>
</feature>
<proteinExistence type="predicted"/>
<dbReference type="RefSeq" id="WP_017454516.1">
    <property type="nucleotide sequence ID" value="NZ_CP008956.1"/>
</dbReference>
<gene>
    <name evidence="2" type="ORF">C798_19960</name>
</gene>
<dbReference type="Pfam" id="PF16289">
    <property type="entry name" value="PIN_12"/>
    <property type="match status" value="1"/>
</dbReference>
<evidence type="ECO:0000313" key="2">
    <source>
        <dbReference type="EMBL" id="QJQ02427.1"/>
    </source>
</evidence>
<evidence type="ECO:0000313" key="3">
    <source>
        <dbReference type="Proteomes" id="UP000501648"/>
    </source>
</evidence>